<keyword evidence="2" id="KW-1185">Reference proteome</keyword>
<evidence type="ECO:0000313" key="1">
    <source>
        <dbReference type="EMBL" id="MFD1570129.1"/>
    </source>
</evidence>
<name>A0ABD6C0E5_9EURY</name>
<gene>
    <name evidence="1" type="ORF">ACFR9T_05955</name>
</gene>
<sequence>MAGEKLSIEENRFLRLGTLPAFCPSKQCDEYLTLENATVKTEGGSAFRLQCPECEELIDQACPDCGSKDFQIESGVEECLLCGHLVKMEYQV</sequence>
<evidence type="ECO:0000313" key="2">
    <source>
        <dbReference type="Proteomes" id="UP001597185"/>
    </source>
</evidence>
<organism evidence="1 2">
    <name type="scientific">Halorubrum laminariae</name>
    <dbReference type="NCBI Taxonomy" id="1433523"/>
    <lineage>
        <taxon>Archaea</taxon>
        <taxon>Methanobacteriati</taxon>
        <taxon>Methanobacteriota</taxon>
        <taxon>Stenosarchaea group</taxon>
        <taxon>Halobacteria</taxon>
        <taxon>Halobacteriales</taxon>
        <taxon>Haloferacaceae</taxon>
        <taxon>Halorubrum</taxon>
    </lineage>
</organism>
<accession>A0ABD6C0E5</accession>
<protein>
    <submittedName>
        <fullName evidence="1">Uncharacterized protein</fullName>
    </submittedName>
</protein>
<dbReference type="EMBL" id="JBHUDB010000002">
    <property type="protein sequence ID" value="MFD1570129.1"/>
    <property type="molecule type" value="Genomic_DNA"/>
</dbReference>
<proteinExistence type="predicted"/>
<reference evidence="1 2" key="1">
    <citation type="journal article" date="2019" name="Int. J. Syst. Evol. Microbiol.">
        <title>The Global Catalogue of Microorganisms (GCM) 10K type strain sequencing project: providing services to taxonomists for standard genome sequencing and annotation.</title>
        <authorList>
            <consortium name="The Broad Institute Genomics Platform"/>
            <consortium name="The Broad Institute Genome Sequencing Center for Infectious Disease"/>
            <person name="Wu L."/>
            <person name="Ma J."/>
        </authorList>
    </citation>
    <scope>NUCLEOTIDE SEQUENCE [LARGE SCALE GENOMIC DNA]</scope>
    <source>
        <strain evidence="1 2">CGMCC 1.12689</strain>
    </source>
</reference>
<dbReference type="RefSeq" id="WP_256397061.1">
    <property type="nucleotide sequence ID" value="NZ_JANHDL010000004.1"/>
</dbReference>
<dbReference type="AlphaFoldDB" id="A0ABD6C0E5"/>
<dbReference type="Proteomes" id="UP001597185">
    <property type="component" value="Unassembled WGS sequence"/>
</dbReference>
<comment type="caution">
    <text evidence="1">The sequence shown here is derived from an EMBL/GenBank/DDBJ whole genome shotgun (WGS) entry which is preliminary data.</text>
</comment>